<proteinExistence type="predicted"/>
<dbReference type="SUPFAM" id="SSF52047">
    <property type="entry name" value="RNI-like"/>
    <property type="match status" value="1"/>
</dbReference>
<dbReference type="Pfam" id="PF24758">
    <property type="entry name" value="LRR_At5g56370"/>
    <property type="match status" value="1"/>
</dbReference>
<keyword evidence="4" id="KW-1185">Reference proteome</keyword>
<feature type="domain" description="F-box/LRR-repeat protein 15/At3g58940/PEG3-like LRR" evidence="2">
    <location>
        <begin position="84"/>
        <end position="207"/>
    </location>
</feature>
<evidence type="ECO:0000259" key="2">
    <source>
        <dbReference type="Pfam" id="PF24758"/>
    </source>
</evidence>
<comment type="caution">
    <text evidence="3">The sequence shown here is derived from an EMBL/GenBank/DDBJ whole genome shotgun (WGS) entry which is preliminary data.</text>
</comment>
<reference evidence="3" key="1">
    <citation type="journal article" date="2018" name="DNA Res.">
        <title>Multiple hybrid de novo genome assembly of finger millet, an orphan allotetraploid crop.</title>
        <authorList>
            <person name="Hatakeyama M."/>
            <person name="Aluri S."/>
            <person name="Balachadran M.T."/>
            <person name="Sivarajan S.R."/>
            <person name="Patrignani A."/>
            <person name="Gruter S."/>
            <person name="Poveda L."/>
            <person name="Shimizu-Inatsugi R."/>
            <person name="Baeten J."/>
            <person name="Francoijs K.J."/>
            <person name="Nataraja K.N."/>
            <person name="Reddy Y.A.N."/>
            <person name="Phadnis S."/>
            <person name="Ravikumar R.L."/>
            <person name="Schlapbach R."/>
            <person name="Sreeman S.M."/>
            <person name="Shimizu K.K."/>
        </authorList>
    </citation>
    <scope>NUCLEOTIDE SEQUENCE</scope>
</reference>
<evidence type="ECO:0000256" key="1">
    <source>
        <dbReference type="SAM" id="MobiDB-lite"/>
    </source>
</evidence>
<dbReference type="InterPro" id="IPR032675">
    <property type="entry name" value="LRR_dom_sf"/>
</dbReference>
<dbReference type="EMBL" id="BQKI01000014">
    <property type="protein sequence ID" value="GJN07409.1"/>
    <property type="molecule type" value="Genomic_DNA"/>
</dbReference>
<evidence type="ECO:0000313" key="3">
    <source>
        <dbReference type="EMBL" id="GJN07409.1"/>
    </source>
</evidence>
<sequence length="409" mass="44644">MFTNVESWRFMRFSRTTTCFDHQVTSAPIRTLRLDVFQPTVSLLDQWIAIALDSGVDLKLRYFGVSDRIRLCPFGPYEESSVDFHHQRGVKTPTRLFRCSTLQCLRLTNWTLELFPSSSVGGDVCLPSLETLFLKRIAAPASALQPPITSCPRLADLTLEECPGATEINVTSNICLTSFAMACCHRCTRIVVDNAQRLRSLRYKGGLLQPEFLSLGKNHTTLTALTVDICDCIDGKKPHEIATVRRLIVACANLTFLHLALRPPMAYHSSLFTNALHGLPRLRQLELKAYGVVFAIASTSIPCIKSHKTQTFGDRAADPPPPTYDKARLPGHGETGGGHGEIPGVGSSAARSKAMPPGSGGLGVASVVLLTRARSGPAWSDKVTVGEIPDSGWRGQHRGAATEVREVLI</sequence>
<dbReference type="PANTHER" id="PTHR31900:SF30">
    <property type="entry name" value="SUPERFAMILY PROTEIN, PUTATIVE-RELATED"/>
    <property type="match status" value="1"/>
</dbReference>
<dbReference type="AlphaFoldDB" id="A0AAV5D8V1"/>
<feature type="region of interest" description="Disordered" evidence="1">
    <location>
        <begin position="311"/>
        <end position="357"/>
    </location>
</feature>
<dbReference type="Gene3D" id="3.80.10.10">
    <property type="entry name" value="Ribonuclease Inhibitor"/>
    <property type="match status" value="1"/>
</dbReference>
<accession>A0AAV5D8V1</accession>
<dbReference type="InterPro" id="IPR055411">
    <property type="entry name" value="LRR_FXL15/At3g58940/PEG3-like"/>
</dbReference>
<evidence type="ECO:0000313" key="4">
    <source>
        <dbReference type="Proteomes" id="UP001054889"/>
    </source>
</evidence>
<feature type="compositionally biased region" description="Gly residues" evidence="1">
    <location>
        <begin position="333"/>
        <end position="343"/>
    </location>
</feature>
<organism evidence="3 4">
    <name type="scientific">Eleusine coracana subsp. coracana</name>
    <dbReference type="NCBI Taxonomy" id="191504"/>
    <lineage>
        <taxon>Eukaryota</taxon>
        <taxon>Viridiplantae</taxon>
        <taxon>Streptophyta</taxon>
        <taxon>Embryophyta</taxon>
        <taxon>Tracheophyta</taxon>
        <taxon>Spermatophyta</taxon>
        <taxon>Magnoliopsida</taxon>
        <taxon>Liliopsida</taxon>
        <taxon>Poales</taxon>
        <taxon>Poaceae</taxon>
        <taxon>PACMAD clade</taxon>
        <taxon>Chloridoideae</taxon>
        <taxon>Cynodonteae</taxon>
        <taxon>Eleusininae</taxon>
        <taxon>Eleusine</taxon>
    </lineage>
</organism>
<reference evidence="3" key="2">
    <citation type="submission" date="2021-12" db="EMBL/GenBank/DDBJ databases">
        <title>Resequencing data analysis of finger millet.</title>
        <authorList>
            <person name="Hatakeyama M."/>
            <person name="Aluri S."/>
            <person name="Balachadran M.T."/>
            <person name="Sivarajan S.R."/>
            <person name="Poveda L."/>
            <person name="Shimizu-Inatsugi R."/>
            <person name="Schlapbach R."/>
            <person name="Sreeman S.M."/>
            <person name="Shimizu K.K."/>
        </authorList>
    </citation>
    <scope>NUCLEOTIDE SEQUENCE</scope>
</reference>
<name>A0AAV5D8V1_ELECO</name>
<gene>
    <name evidence="3" type="primary">ga25238</name>
    <name evidence="3" type="ORF">PR202_ga25238</name>
</gene>
<dbReference type="Proteomes" id="UP001054889">
    <property type="component" value="Unassembled WGS sequence"/>
</dbReference>
<protein>
    <recommendedName>
        <fullName evidence="2">F-box/LRR-repeat protein 15/At3g58940/PEG3-like LRR domain-containing protein</fullName>
    </recommendedName>
</protein>
<dbReference type="InterPro" id="IPR050232">
    <property type="entry name" value="FBL13/AtMIF1-like"/>
</dbReference>
<dbReference type="PANTHER" id="PTHR31900">
    <property type="entry name" value="F-BOX/RNI SUPERFAMILY PROTEIN-RELATED"/>
    <property type="match status" value="1"/>
</dbReference>